<evidence type="ECO:0000256" key="1">
    <source>
        <dbReference type="PROSITE-ProRule" id="PRU00339"/>
    </source>
</evidence>
<protein>
    <recommendedName>
        <fullName evidence="2">Anaphase-promoting complex subunit 5 domain-containing protein</fullName>
    </recommendedName>
</protein>
<dbReference type="Pfam" id="PF12862">
    <property type="entry name" value="ANAPC5"/>
    <property type="match status" value="1"/>
</dbReference>
<accession>A0A7S0I3E7</accession>
<feature type="repeat" description="TPR" evidence="1">
    <location>
        <begin position="712"/>
        <end position="745"/>
    </location>
</feature>
<reference evidence="3" key="1">
    <citation type="submission" date="2021-01" db="EMBL/GenBank/DDBJ databases">
        <authorList>
            <person name="Corre E."/>
            <person name="Pelletier E."/>
            <person name="Niang G."/>
            <person name="Scheremetjew M."/>
            <person name="Finn R."/>
            <person name="Kale V."/>
            <person name="Holt S."/>
            <person name="Cochrane G."/>
            <person name="Meng A."/>
            <person name="Brown T."/>
            <person name="Cohen L."/>
        </authorList>
    </citation>
    <scope>NUCLEOTIDE SEQUENCE</scope>
    <source>
        <strain evidence="3">CCMP325</strain>
    </source>
</reference>
<feature type="repeat" description="TPR" evidence="1">
    <location>
        <begin position="423"/>
        <end position="456"/>
    </location>
</feature>
<proteinExistence type="predicted"/>
<keyword evidence="1" id="KW-0802">TPR repeat</keyword>
<evidence type="ECO:0000313" key="3">
    <source>
        <dbReference type="EMBL" id="CAD8509834.1"/>
    </source>
</evidence>
<dbReference type="Pfam" id="PF13424">
    <property type="entry name" value="TPR_12"/>
    <property type="match status" value="3"/>
</dbReference>
<dbReference type="PROSITE" id="PS50005">
    <property type="entry name" value="TPR"/>
    <property type="match status" value="4"/>
</dbReference>
<dbReference type="AlphaFoldDB" id="A0A7S0I3E7"/>
<gene>
    <name evidence="3" type="ORF">HPHI1048_LOCUS24410</name>
</gene>
<evidence type="ECO:0000259" key="2">
    <source>
        <dbReference type="Pfam" id="PF12862"/>
    </source>
</evidence>
<sequence length="1241" mass="137451">MLMQLGQAYAKLNDFPLALENLEQCLEVRKSLNDKRGQAEALMKLIFIHSMLRNFKRARDAYEECMALRSELNDQAGQAELLNLRALLAAQEGKIQEGIKLYHENLMKLKSEGNSTAIAKNLNNLGVCMSFWQDYNNAISHLQESLKQMKTLSEPESEAKTLINIGTCYTEQRNYDIAIECYEKAFVLCRTNIESANKATCYLNMGTVFLYKNEFEKAKEAFETAMRYLNEFSDKRMEARCRKNIGILHFRNHETKEAINYFSLALTGFRESGDKHAALECLQSLKVAYIRLGDAFQAVQTVHAMQEIFPVGEVHDMAGDLAAELHAARVKKDKIAEARALVQLADAQKELDVSMTLNNLKTAYEIFTGLNDREGQARCISMLAAIKLTQGEIEAALQSYKQAGSVLGDVWREGSMRRVELGADVTAGLGTCYMLQERYEEASQLLARALQLYGELEDDGGSFDVCNQLAMCYARLGDTMRCVEYLRRGIGGDLVGEKATPGKVASAVGIIASLFKVWRHEDALKIIALYEGNLATFKNQNDKMEEANCHWLLGNAYSVIDQLQQAYDSYSVCYQLRLLLGDEKGMQEALRKKGLTAFLCGNARAAERDLNQFLSMSLQTSSTTSRTSSDLCELMCTLSMAYLRLGSPSSSAGVLLNAIKEARGYDDMESEIRVIQTFGSLYKELWMSNRAIEHFQQACKMCSDIQDSRGEANCLLEMGKLHYRKGNTQAAIQCMEDALSIARRQTQDSSVANCLMAIGEVHYAQGDFVQTRAHFSQACQICKEHLDPLGEAKGLTGLSLATMKLGDSYGAIDQLLEALNIRKTLGDSKAEADCLRELAIAYAGIGKLGPARQSCEAAFQLAVQNADLQQRAQAEVLLGTILIKAGETEGAINQLEQAKEFLAKSIEFENSSVFLDPHELAHALSELAHGYELIGKWERSIDCLQQAEKISISVGDASALATYQANLGLVLGLHAQVQEASLKLKASLEGRKKHGNRLGVAECLLSEGIIEYKQGNAKEGMTKLNQALTHFKELQDKRAMANVYLHLGIASGSSQQGIVHLESALLIQREVNDLIGEADVLKSMAILHARLNNSDASCKAWQDCLNLQREIGNLGAVKLCLLSLCFELDGAAKLQDLQAYSGELEEVARKSNDLDALAASQFFKARCVRGETGVDKHSKAIAMTQAALDLCRKNPNSKQAIEIAAECFKFMSENFTSMGREADALQAKQEEASYRERLRKH</sequence>
<feature type="repeat" description="TPR" evidence="1">
    <location>
        <begin position="199"/>
        <end position="232"/>
    </location>
</feature>
<dbReference type="PANTHER" id="PTHR10098">
    <property type="entry name" value="RAPSYN-RELATED"/>
    <property type="match status" value="1"/>
</dbReference>
<dbReference type="InterPro" id="IPR019734">
    <property type="entry name" value="TPR_rpt"/>
</dbReference>
<name>A0A7S0I3E7_9CRYP</name>
<feature type="domain" description="Anaphase-promoting complex subunit 5" evidence="2">
    <location>
        <begin position="1083"/>
        <end position="1125"/>
    </location>
</feature>
<dbReference type="SUPFAM" id="SSF48452">
    <property type="entry name" value="TPR-like"/>
    <property type="match status" value="6"/>
</dbReference>
<dbReference type="Gene3D" id="1.25.40.10">
    <property type="entry name" value="Tetratricopeptide repeat domain"/>
    <property type="match status" value="7"/>
</dbReference>
<dbReference type="InterPro" id="IPR026000">
    <property type="entry name" value="Apc5_dom"/>
</dbReference>
<organism evidence="3">
    <name type="scientific">Hanusia phi</name>
    <dbReference type="NCBI Taxonomy" id="3032"/>
    <lineage>
        <taxon>Eukaryota</taxon>
        <taxon>Cryptophyceae</taxon>
        <taxon>Pyrenomonadales</taxon>
        <taxon>Geminigeraceae</taxon>
        <taxon>Hanusia</taxon>
    </lineage>
</organism>
<feature type="repeat" description="TPR" evidence="1">
    <location>
        <begin position="159"/>
        <end position="192"/>
    </location>
</feature>
<dbReference type="SMART" id="SM00028">
    <property type="entry name" value="TPR"/>
    <property type="match status" value="20"/>
</dbReference>
<dbReference type="InterPro" id="IPR011990">
    <property type="entry name" value="TPR-like_helical_dom_sf"/>
</dbReference>
<dbReference type="EMBL" id="HBEO01035967">
    <property type="protein sequence ID" value="CAD8509834.1"/>
    <property type="molecule type" value="Transcribed_RNA"/>
</dbReference>